<dbReference type="AlphaFoldDB" id="A0A4U0ND07"/>
<keyword evidence="4" id="KW-1185">Reference proteome</keyword>
<dbReference type="InterPro" id="IPR051441">
    <property type="entry name" value="SelW_related"/>
</dbReference>
<protein>
    <submittedName>
        <fullName evidence="3">Uncharacterized protein</fullName>
    </submittedName>
</protein>
<name>A0A4U0ND07_9ACTN</name>
<evidence type="ECO:0000256" key="1">
    <source>
        <dbReference type="SAM" id="MobiDB-lite"/>
    </source>
</evidence>
<feature type="region of interest" description="Disordered" evidence="1">
    <location>
        <begin position="1"/>
        <end position="42"/>
    </location>
</feature>
<feature type="transmembrane region" description="Helical" evidence="2">
    <location>
        <begin position="260"/>
        <end position="283"/>
    </location>
</feature>
<feature type="compositionally biased region" description="Pro residues" evidence="1">
    <location>
        <begin position="547"/>
        <end position="559"/>
    </location>
</feature>
<feature type="compositionally biased region" description="Pro residues" evidence="1">
    <location>
        <begin position="13"/>
        <end position="37"/>
    </location>
</feature>
<feature type="region of interest" description="Disordered" evidence="1">
    <location>
        <begin position="501"/>
        <end position="564"/>
    </location>
</feature>
<proteinExistence type="predicted"/>
<keyword evidence="2" id="KW-1133">Transmembrane helix</keyword>
<accession>A0A4U0ND07</accession>
<dbReference type="PANTHER" id="PTHR15124:SF27">
    <property type="entry name" value="MIGRATION AND INVASION ENHANCER 1"/>
    <property type="match status" value="1"/>
</dbReference>
<feature type="compositionally biased region" description="Pro residues" evidence="1">
    <location>
        <begin position="506"/>
        <end position="539"/>
    </location>
</feature>
<gene>
    <name evidence="3" type="ORF">FCH28_18795</name>
</gene>
<feature type="transmembrane region" description="Helical" evidence="2">
    <location>
        <begin position="571"/>
        <end position="592"/>
    </location>
</feature>
<feature type="transmembrane region" description="Helical" evidence="2">
    <location>
        <begin position="99"/>
        <end position="119"/>
    </location>
</feature>
<dbReference type="EMBL" id="SUMB01000006">
    <property type="protein sequence ID" value="TJZ51911.1"/>
    <property type="molecule type" value="Genomic_DNA"/>
</dbReference>
<dbReference type="OrthoDB" id="4246505at2"/>
<dbReference type="RefSeq" id="WP_136741235.1">
    <property type="nucleotide sequence ID" value="NZ_SUMB01000006.1"/>
</dbReference>
<reference evidence="3 4" key="1">
    <citation type="submission" date="2019-04" db="EMBL/GenBank/DDBJ databases">
        <title>Streptomyces piniterrae sp. nov., a heliquinomycin-producing actinomycete isolated from rhizosphere soil of Pinus yunnanensis.</title>
        <authorList>
            <person name="Zhuang X."/>
            <person name="Zhao J."/>
        </authorList>
    </citation>
    <scope>NUCLEOTIDE SEQUENCE [LARGE SCALE GENOMIC DNA]</scope>
    <source>
        <strain evidence="4">jys28</strain>
    </source>
</reference>
<keyword evidence="2" id="KW-0472">Membrane</keyword>
<feature type="compositionally biased region" description="Low complexity" evidence="1">
    <location>
        <begin position="636"/>
        <end position="645"/>
    </location>
</feature>
<feature type="transmembrane region" description="Helical" evidence="2">
    <location>
        <begin position="139"/>
        <end position="158"/>
    </location>
</feature>
<dbReference type="PANTHER" id="PTHR15124">
    <property type="entry name" value="SELENOPROTEIN W"/>
    <property type="match status" value="1"/>
</dbReference>
<feature type="transmembrane region" description="Helical" evidence="2">
    <location>
        <begin position="382"/>
        <end position="405"/>
    </location>
</feature>
<organism evidence="3 4">
    <name type="scientific">Streptomyces piniterrae</name>
    <dbReference type="NCBI Taxonomy" id="2571125"/>
    <lineage>
        <taxon>Bacteria</taxon>
        <taxon>Bacillati</taxon>
        <taxon>Actinomycetota</taxon>
        <taxon>Actinomycetes</taxon>
        <taxon>Kitasatosporales</taxon>
        <taxon>Streptomycetaceae</taxon>
        <taxon>Streptomyces</taxon>
    </lineage>
</organism>
<feature type="compositionally biased region" description="Pro residues" evidence="1">
    <location>
        <begin position="621"/>
        <end position="635"/>
    </location>
</feature>
<sequence>MGCGRDRQAAAVPPAPDGPPPPAGPPPAAAPAAPPGYAPSATPAHPSPLGAFLARTAKGDWPAALKIAVWPTLLLLVLACLLGIFSSDDMDKAGIGWGVRMRIALALLLQGVGGGVTLAGNVTGGLGEWGTGLAGEASLSMVPLVVTVLWVAALMVAARRVTGARPATGVPGTDVAGTHVPGSDVPETVLRVALLCGAGTLALGLLAQPSYAGVELSSSPWLALLWSFLLAAVAAGTVLAGTRAQAWLAARPAVRSAVGALRTALLALVIVVLVAGVVTFVTLLAEMDDIEGGDVVALLVLLPNLGAMALAMAWGAPVNAEWNLPDIPFLESGRQSVGYSELADLGGSWALFGVIVAGLAGALLVGLLAVRRSADRREQLLAAGFFVVLLVLLVLAAGASVSAVFHEGGGYGSGDGYDGGYGYGGYGSRGGYGGESYGAHAELTAGGGETLLFALLWTFGAVLLAPYLLMIVGRGGPSALAAPAAPYGAPAAATGGYGYPSAHAHPAPPEATPLTPPATPATPAPAATPTPTPTAPDLPPVQLGHPAPLPGATPPPAAPEEPRKGRGVVKWVSLALAAFLIGGGATAGALYFKNRQATDDDKADKPAVARSRQPSGGNGPSPAPSPTGTPSPTPTADPTAGPTDGSSPGADLPEGFVRKDDSMGFSVGVRDGWQRVQKGTQTDYKAPTGVEYLRIGVIADAPQSSYDNFLTLEKGAKKRTNYQRSELTRNTFQNSAGARWEFTYVNDSGNTIHAVDQAYVAADGTEYSIYHECLEKDWDAATDQVFSTALKTWSVSTDVD</sequence>
<feature type="transmembrane region" description="Helical" evidence="2">
    <location>
        <begin position="295"/>
        <end position="316"/>
    </location>
</feature>
<evidence type="ECO:0000313" key="4">
    <source>
        <dbReference type="Proteomes" id="UP000308697"/>
    </source>
</evidence>
<feature type="transmembrane region" description="Helical" evidence="2">
    <location>
        <begin position="67"/>
        <end position="87"/>
    </location>
</feature>
<feature type="region of interest" description="Disordered" evidence="1">
    <location>
        <begin position="598"/>
        <end position="663"/>
    </location>
</feature>
<feature type="transmembrane region" description="Helical" evidence="2">
    <location>
        <begin position="221"/>
        <end position="240"/>
    </location>
</feature>
<feature type="transmembrane region" description="Helical" evidence="2">
    <location>
        <begin position="349"/>
        <end position="370"/>
    </location>
</feature>
<dbReference type="Proteomes" id="UP000308697">
    <property type="component" value="Unassembled WGS sequence"/>
</dbReference>
<feature type="transmembrane region" description="Helical" evidence="2">
    <location>
        <begin position="451"/>
        <end position="472"/>
    </location>
</feature>
<evidence type="ECO:0000256" key="2">
    <source>
        <dbReference type="SAM" id="Phobius"/>
    </source>
</evidence>
<evidence type="ECO:0000313" key="3">
    <source>
        <dbReference type="EMBL" id="TJZ51911.1"/>
    </source>
</evidence>
<feature type="compositionally biased region" description="Basic and acidic residues" evidence="1">
    <location>
        <begin position="598"/>
        <end position="607"/>
    </location>
</feature>
<comment type="caution">
    <text evidence="3">The sequence shown here is derived from an EMBL/GenBank/DDBJ whole genome shotgun (WGS) entry which is preliminary data.</text>
</comment>
<keyword evidence="2" id="KW-0812">Transmembrane</keyword>